<gene>
    <name evidence="3" type="ORF">EDD53_2870</name>
</gene>
<dbReference type="RefSeq" id="WP_123794171.1">
    <property type="nucleotide sequence ID" value="NZ_RKQK01000005.1"/>
</dbReference>
<dbReference type="Proteomes" id="UP000269689">
    <property type="component" value="Unassembled WGS sequence"/>
</dbReference>
<evidence type="ECO:0000313" key="4">
    <source>
        <dbReference type="Proteomes" id="UP000269689"/>
    </source>
</evidence>
<comment type="caution">
    <text evidence="3">The sequence shown here is derived from an EMBL/GenBank/DDBJ whole genome shotgun (WGS) entry which is preliminary data.</text>
</comment>
<evidence type="ECO:0000313" key="3">
    <source>
        <dbReference type="EMBL" id="RPE63271.1"/>
    </source>
</evidence>
<proteinExistence type="predicted"/>
<dbReference type="InterPro" id="IPR040674">
    <property type="entry name" value="PvuRts1I-like_SRA"/>
</dbReference>
<name>A0A3N4U844_9RHOB</name>
<accession>A0A3N4U844</accession>
<evidence type="ECO:0000259" key="2">
    <source>
        <dbReference type="Pfam" id="PF21598"/>
    </source>
</evidence>
<sequence>MNKDEHILRVLRKIAHKKYESFVISRIVQQIFATDIKFVCQQMVRRPNGHNALLDIYFPQVKLSLEINEGYHDSEEQKRLDEMRSRDVVQAADIDIIFLPVMDSGRLKSLDEIASDTDEFLKCLYSKVDEIKGLNDWRPWDFETEFTAAPHLKRGYIDANEDVLLRKHTDAIELFGIKLRGHQSGSWKTPKRFGLAMAWFPRLYENDKWDNSLSPDGSKIVEKNKDERGAQILNYDKYGPNHRRAVFARKEEPLIRTLYRFVGVFEYSLSESKERGAAIYNKVCDRIELGDHNRISPQNPTPH</sequence>
<feature type="domain" description="Restriction endonuclease PvuRts1 I-like N-terminal" evidence="2">
    <location>
        <begin position="6"/>
        <end position="90"/>
    </location>
</feature>
<dbReference type="InterPro" id="IPR048797">
    <property type="entry name" value="PvuRts1I-like_N"/>
</dbReference>
<reference evidence="3 4" key="1">
    <citation type="submission" date="2018-11" db="EMBL/GenBank/DDBJ databases">
        <title>Genomic Encyclopedia of Type Strains, Phase IV (KMG-IV): sequencing the most valuable type-strain genomes for metagenomic binning, comparative biology and taxonomic classification.</title>
        <authorList>
            <person name="Goeker M."/>
        </authorList>
    </citation>
    <scope>NUCLEOTIDE SEQUENCE [LARGE SCALE GENOMIC DNA]</scope>
    <source>
        <strain evidence="3 4">DSM 104731</strain>
    </source>
</reference>
<protein>
    <submittedName>
        <fullName evidence="3">Uncharacterized protein</fullName>
    </submittedName>
</protein>
<dbReference type="EMBL" id="RKQK01000005">
    <property type="protein sequence ID" value="RPE63271.1"/>
    <property type="molecule type" value="Genomic_DNA"/>
</dbReference>
<dbReference type="Pfam" id="PF18491">
    <property type="entry name" value="SRA"/>
    <property type="match status" value="1"/>
</dbReference>
<evidence type="ECO:0000259" key="1">
    <source>
        <dbReference type="Pfam" id="PF18491"/>
    </source>
</evidence>
<keyword evidence="4" id="KW-1185">Reference proteome</keyword>
<dbReference type="OrthoDB" id="5125854at2"/>
<feature type="domain" description="PvuRts1 I-like SET and RING associated" evidence="1">
    <location>
        <begin position="152"/>
        <end position="289"/>
    </location>
</feature>
<dbReference type="Pfam" id="PF21598">
    <property type="entry name" value="PvuRts1I-like_N"/>
    <property type="match status" value="1"/>
</dbReference>
<dbReference type="AlphaFoldDB" id="A0A3N4U844"/>
<organism evidence="3 4">
    <name type="scientific">Pacificibacter maritimus</name>
    <dbReference type="NCBI Taxonomy" id="762213"/>
    <lineage>
        <taxon>Bacteria</taxon>
        <taxon>Pseudomonadati</taxon>
        <taxon>Pseudomonadota</taxon>
        <taxon>Alphaproteobacteria</taxon>
        <taxon>Rhodobacterales</taxon>
        <taxon>Roseobacteraceae</taxon>
        <taxon>Pacificibacter</taxon>
    </lineage>
</organism>